<name>M1W7F0_CLAP2</name>
<sequence length="525" mass="58661">MSSESKVNPDVSPAVKAARDIIISERRPLRSTKSTRLTLRAAAAKHNVSASAIHRQLKSIRLSGRPDYSTSGPGRPKKLKDGETRAVIAYITWLEKSGFYASPALVEEAANTLRAQRTPPEPPVGVSWYRRFQANNPQLEKRRSIRAFSSDHAESDSGDIQELERFYTDLAQVVEGRGITASQIFNADEFGIRIGIVDQLLEVAITQKRRAVKHGTTSAAHREFSTMVGCANAAGSMIPPMVVFKEWPTESWEGYDLDEGIRFARSETGFSNAETSMDWIRHFNRSSFEHTSEAQSRGVTFTDWFGCDEFMRDPDSSDHVQYDPSKNRPEKERIWRLLVLYGFTFKPSLEFMEYCTRFDIEILVPPPKATVTHLTQPLEVGVSRPLKMAHPGGPHKVIRDGSVYFKRSDFIARFQEIISTGFTAHNIMYGFEKSGIFPLDGSAAIHALKEKEKSALATSAPVLQSLPSKEECFRLACEVSRHIGHKYSDGSSPPTPRAHGLIEDVLHEALTLSSFAISNVARLTQ</sequence>
<dbReference type="HOGENOM" id="CLU_038486_0_0_1"/>
<dbReference type="GO" id="GO:0005634">
    <property type="term" value="C:nucleus"/>
    <property type="evidence" value="ECO:0007669"/>
    <property type="project" value="TreeGrafter"/>
</dbReference>
<dbReference type="Proteomes" id="UP000016801">
    <property type="component" value="Unassembled WGS sequence"/>
</dbReference>
<dbReference type="STRING" id="1111077.M1W7F0"/>
<comment type="caution">
    <text evidence="1">The sequence shown here is derived from an EMBL/GenBank/DDBJ whole genome shotgun (WGS) entry which is preliminary data.</text>
</comment>
<dbReference type="InterPro" id="IPR050863">
    <property type="entry name" value="CenT-Element_Derived"/>
</dbReference>
<keyword evidence="2" id="KW-1185">Reference proteome</keyword>
<reference evidence="1 2" key="1">
    <citation type="journal article" date="2013" name="PLoS Genet.">
        <title>Plant-symbiotic fungi as chemical engineers: Multi-genome analysis of the Clavicipitaceae reveals dynamics of alkaloid loci.</title>
        <authorList>
            <person name="Schardl C.L."/>
            <person name="Young C.A."/>
            <person name="Hesse U."/>
            <person name="Amyotte S.G."/>
            <person name="Andreeva K."/>
            <person name="Calie P.J."/>
            <person name="Fleetwood D.J."/>
            <person name="Haws D.C."/>
            <person name="Moore N."/>
            <person name="Oeser B."/>
            <person name="Panaccione D.G."/>
            <person name="Schweri K.K."/>
            <person name="Voisey C.R."/>
            <person name="Farman M.L."/>
            <person name="Jaromczyk J.W."/>
            <person name="Roe B.A."/>
            <person name="O'Sullivan D.M."/>
            <person name="Scott B."/>
            <person name="Tudzynski P."/>
            <person name="An Z."/>
            <person name="Arnaoudova E.G."/>
            <person name="Bullock C.T."/>
            <person name="Charlton N.D."/>
            <person name="Chen L."/>
            <person name="Cox M."/>
            <person name="Dinkins R.D."/>
            <person name="Florea S."/>
            <person name="Glenn A.E."/>
            <person name="Gordon A."/>
            <person name="Gueldener U."/>
            <person name="Harris D.R."/>
            <person name="Hollin W."/>
            <person name="Jaromczyk J."/>
            <person name="Johnson R.D."/>
            <person name="Khan A.K."/>
            <person name="Leistner E."/>
            <person name="Leuchtmann A."/>
            <person name="Li C."/>
            <person name="Liu J."/>
            <person name="Liu J."/>
            <person name="Liu M."/>
            <person name="Mace W."/>
            <person name="Machado C."/>
            <person name="Nagabhyru P."/>
            <person name="Pan J."/>
            <person name="Schmid J."/>
            <person name="Sugawara K."/>
            <person name="Steiner U."/>
            <person name="Takach J.E."/>
            <person name="Tanaka E."/>
            <person name="Webb J.S."/>
            <person name="Wilson E.V."/>
            <person name="Wiseman J.L."/>
            <person name="Yoshida R."/>
            <person name="Zeng Z."/>
        </authorList>
    </citation>
    <scope>NUCLEOTIDE SEQUENCE [LARGE SCALE GENOMIC DNA]</scope>
    <source>
        <strain evidence="1 2">20.1</strain>
    </source>
</reference>
<proteinExistence type="predicted"/>
<dbReference type="PANTHER" id="PTHR19303:SF74">
    <property type="entry name" value="POGO TRANSPOSABLE ELEMENT WITH KRAB DOMAIN"/>
    <property type="match status" value="1"/>
</dbReference>
<dbReference type="PANTHER" id="PTHR19303">
    <property type="entry name" value="TRANSPOSON"/>
    <property type="match status" value="1"/>
</dbReference>
<evidence type="ECO:0008006" key="3">
    <source>
        <dbReference type="Google" id="ProtNLM"/>
    </source>
</evidence>
<dbReference type="AlphaFoldDB" id="M1W7F0"/>
<accession>M1W7F0</accession>
<dbReference type="OrthoDB" id="5014592at2759"/>
<dbReference type="GO" id="GO:0003677">
    <property type="term" value="F:DNA binding"/>
    <property type="evidence" value="ECO:0007669"/>
    <property type="project" value="TreeGrafter"/>
</dbReference>
<evidence type="ECO:0000313" key="1">
    <source>
        <dbReference type="EMBL" id="CCE28413.1"/>
    </source>
</evidence>
<organism evidence="1 2">
    <name type="scientific">Claviceps purpurea (strain 20.1)</name>
    <name type="common">Ergot fungus</name>
    <name type="synonym">Sphacelia segetum</name>
    <dbReference type="NCBI Taxonomy" id="1111077"/>
    <lineage>
        <taxon>Eukaryota</taxon>
        <taxon>Fungi</taxon>
        <taxon>Dikarya</taxon>
        <taxon>Ascomycota</taxon>
        <taxon>Pezizomycotina</taxon>
        <taxon>Sordariomycetes</taxon>
        <taxon>Hypocreomycetidae</taxon>
        <taxon>Hypocreales</taxon>
        <taxon>Clavicipitaceae</taxon>
        <taxon>Claviceps</taxon>
    </lineage>
</organism>
<dbReference type="EMBL" id="CAGA01000008">
    <property type="protein sequence ID" value="CCE28413.1"/>
    <property type="molecule type" value="Genomic_DNA"/>
</dbReference>
<protein>
    <recommendedName>
        <fullName evidence="3">HTH CENPB-type domain-containing protein</fullName>
    </recommendedName>
</protein>
<dbReference type="eggNOG" id="ENOG502S2DF">
    <property type="taxonomic scope" value="Eukaryota"/>
</dbReference>
<dbReference type="VEuPathDB" id="FungiDB:CPUR_01888"/>
<evidence type="ECO:0000313" key="2">
    <source>
        <dbReference type="Proteomes" id="UP000016801"/>
    </source>
</evidence>
<gene>
    <name evidence="1" type="ORF">CPUR_01888</name>
</gene>